<evidence type="ECO:0000313" key="3">
    <source>
        <dbReference type="Proteomes" id="UP001432027"/>
    </source>
</evidence>
<feature type="chain" id="PRO_5043540276" evidence="1">
    <location>
        <begin position="19"/>
        <end position="112"/>
    </location>
</feature>
<gene>
    <name evidence="2" type="ORF">PENTCL1PPCAC_18094</name>
</gene>
<protein>
    <submittedName>
        <fullName evidence="2">Uncharacterized protein</fullName>
    </submittedName>
</protein>
<feature type="signal peptide" evidence="1">
    <location>
        <begin position="1"/>
        <end position="18"/>
    </location>
</feature>
<keyword evidence="3" id="KW-1185">Reference proteome</keyword>
<dbReference type="AlphaFoldDB" id="A0AAV5TPD6"/>
<evidence type="ECO:0000256" key="1">
    <source>
        <dbReference type="SAM" id="SignalP"/>
    </source>
</evidence>
<sequence length="112" mass="12922">MSPLFSLFCSFLIILTQAAVFDPRLENMLNVHSNWREAIESKECNVFDEAHYCQQLIIDERQALVAVSHKCLCPDGYRCPNDTGDTQLTTDCEFDVSRRWSKCRMRCAPIDV</sequence>
<organism evidence="2 3">
    <name type="scientific">Pristionchus entomophagus</name>
    <dbReference type="NCBI Taxonomy" id="358040"/>
    <lineage>
        <taxon>Eukaryota</taxon>
        <taxon>Metazoa</taxon>
        <taxon>Ecdysozoa</taxon>
        <taxon>Nematoda</taxon>
        <taxon>Chromadorea</taxon>
        <taxon>Rhabditida</taxon>
        <taxon>Rhabditina</taxon>
        <taxon>Diplogasteromorpha</taxon>
        <taxon>Diplogasteroidea</taxon>
        <taxon>Neodiplogasteridae</taxon>
        <taxon>Pristionchus</taxon>
    </lineage>
</organism>
<dbReference type="EMBL" id="BTSX01000004">
    <property type="protein sequence ID" value="GMS95919.1"/>
    <property type="molecule type" value="Genomic_DNA"/>
</dbReference>
<name>A0AAV5TPD6_9BILA</name>
<reference evidence="2" key="1">
    <citation type="submission" date="2023-10" db="EMBL/GenBank/DDBJ databases">
        <title>Genome assembly of Pristionchus species.</title>
        <authorList>
            <person name="Yoshida K."/>
            <person name="Sommer R.J."/>
        </authorList>
    </citation>
    <scope>NUCLEOTIDE SEQUENCE</scope>
    <source>
        <strain evidence="2">RS0144</strain>
    </source>
</reference>
<accession>A0AAV5TPD6</accession>
<comment type="caution">
    <text evidence="2">The sequence shown here is derived from an EMBL/GenBank/DDBJ whole genome shotgun (WGS) entry which is preliminary data.</text>
</comment>
<proteinExistence type="predicted"/>
<dbReference type="Proteomes" id="UP001432027">
    <property type="component" value="Unassembled WGS sequence"/>
</dbReference>
<keyword evidence="1" id="KW-0732">Signal</keyword>
<evidence type="ECO:0000313" key="2">
    <source>
        <dbReference type="EMBL" id="GMS95919.1"/>
    </source>
</evidence>